<organism evidence="1 2">
    <name type="scientific">Arctium lappa</name>
    <name type="common">Greater burdock</name>
    <name type="synonym">Lappa major</name>
    <dbReference type="NCBI Taxonomy" id="4217"/>
    <lineage>
        <taxon>Eukaryota</taxon>
        <taxon>Viridiplantae</taxon>
        <taxon>Streptophyta</taxon>
        <taxon>Embryophyta</taxon>
        <taxon>Tracheophyta</taxon>
        <taxon>Spermatophyta</taxon>
        <taxon>Magnoliopsida</taxon>
        <taxon>eudicotyledons</taxon>
        <taxon>Gunneridae</taxon>
        <taxon>Pentapetalae</taxon>
        <taxon>asterids</taxon>
        <taxon>campanulids</taxon>
        <taxon>Asterales</taxon>
        <taxon>Asteraceae</taxon>
        <taxon>Carduoideae</taxon>
        <taxon>Cardueae</taxon>
        <taxon>Arctiinae</taxon>
        <taxon>Arctium</taxon>
    </lineage>
</organism>
<accession>A0ACB8XR10</accession>
<dbReference type="Proteomes" id="UP001055879">
    <property type="component" value="Linkage Group LG15"/>
</dbReference>
<reference evidence="1 2" key="2">
    <citation type="journal article" date="2022" name="Mol. Ecol. Resour.">
        <title>The genomes of chicory, endive, great burdock and yacon provide insights into Asteraceae paleo-polyploidization history and plant inulin production.</title>
        <authorList>
            <person name="Fan W."/>
            <person name="Wang S."/>
            <person name="Wang H."/>
            <person name="Wang A."/>
            <person name="Jiang F."/>
            <person name="Liu H."/>
            <person name="Zhao H."/>
            <person name="Xu D."/>
            <person name="Zhang Y."/>
        </authorList>
    </citation>
    <scope>NUCLEOTIDE SEQUENCE [LARGE SCALE GENOMIC DNA]</scope>
    <source>
        <strain evidence="2">cv. Niubang</strain>
    </source>
</reference>
<keyword evidence="2" id="KW-1185">Reference proteome</keyword>
<reference evidence="2" key="1">
    <citation type="journal article" date="2022" name="Mol. Ecol. Resour.">
        <title>The genomes of chicory, endive, great burdock and yacon provide insights into Asteraceae palaeo-polyploidization history and plant inulin production.</title>
        <authorList>
            <person name="Fan W."/>
            <person name="Wang S."/>
            <person name="Wang H."/>
            <person name="Wang A."/>
            <person name="Jiang F."/>
            <person name="Liu H."/>
            <person name="Zhao H."/>
            <person name="Xu D."/>
            <person name="Zhang Y."/>
        </authorList>
    </citation>
    <scope>NUCLEOTIDE SEQUENCE [LARGE SCALE GENOMIC DNA]</scope>
    <source>
        <strain evidence="2">cv. Niubang</strain>
    </source>
</reference>
<sequence>MAGLEFFDEYNEVAMLQKPKQAEGFHHIVDFLKSSHIAYVLTVNPTIYVEHLRQFWANASIQPVEGGQVIQSRVYDKPITISEDNIRAHLRLDDASGITSLPKEDLFHALSRMGEAHTTDYAQSAGQDSVNIPKTFPTATLGEQSSKGPRCQETKGVEGASSRKKTPTRRSKDPSKVVKTPKGGEHRYTYNELMETIANVNLDVIKQGSEIEEMKKVIISQ</sequence>
<name>A0ACB8XR10_ARCLA</name>
<gene>
    <name evidence="1" type="ORF">L6452_38651</name>
</gene>
<comment type="caution">
    <text evidence="1">The sequence shown here is derived from an EMBL/GenBank/DDBJ whole genome shotgun (WGS) entry which is preliminary data.</text>
</comment>
<protein>
    <submittedName>
        <fullName evidence="1">Uncharacterized protein</fullName>
    </submittedName>
</protein>
<evidence type="ECO:0000313" key="2">
    <source>
        <dbReference type="Proteomes" id="UP001055879"/>
    </source>
</evidence>
<proteinExistence type="predicted"/>
<dbReference type="EMBL" id="CM042061">
    <property type="protein sequence ID" value="KAI3672560.1"/>
    <property type="molecule type" value="Genomic_DNA"/>
</dbReference>
<evidence type="ECO:0000313" key="1">
    <source>
        <dbReference type="EMBL" id="KAI3672560.1"/>
    </source>
</evidence>